<accession>A0A0R1KBK2</accession>
<evidence type="ECO:0000256" key="2">
    <source>
        <dbReference type="ARBA" id="ARBA00022723"/>
    </source>
</evidence>
<dbReference type="SUPFAM" id="SSF55486">
    <property type="entry name" value="Metalloproteases ('zincins'), catalytic domain"/>
    <property type="match status" value="1"/>
</dbReference>
<evidence type="ECO:0000256" key="4">
    <source>
        <dbReference type="ARBA" id="ARBA00022833"/>
    </source>
</evidence>
<dbReference type="RefSeq" id="WP_056943430.1">
    <property type="nucleotide sequence ID" value="NZ_AZDT01000001.1"/>
</dbReference>
<keyword evidence="3" id="KW-0378">Hydrolase</keyword>
<evidence type="ECO:0000259" key="5">
    <source>
        <dbReference type="Pfam" id="PF00413"/>
    </source>
</evidence>
<keyword evidence="4" id="KW-0862">Zinc</keyword>
<reference evidence="6 7" key="1">
    <citation type="journal article" date="2015" name="Genome Announc.">
        <title>Expanding the biotechnology potential of lactobacilli through comparative genomics of 213 strains and associated genera.</title>
        <authorList>
            <person name="Sun Z."/>
            <person name="Harris H.M."/>
            <person name="McCann A."/>
            <person name="Guo C."/>
            <person name="Argimon S."/>
            <person name="Zhang W."/>
            <person name="Yang X."/>
            <person name="Jeffery I.B."/>
            <person name="Cooney J.C."/>
            <person name="Kagawa T.F."/>
            <person name="Liu W."/>
            <person name="Song Y."/>
            <person name="Salvetti E."/>
            <person name="Wrobel A."/>
            <person name="Rasinkangas P."/>
            <person name="Parkhill J."/>
            <person name="Rea M.C."/>
            <person name="O'Sullivan O."/>
            <person name="Ritari J."/>
            <person name="Douillard F.P."/>
            <person name="Paul Ross R."/>
            <person name="Yang R."/>
            <person name="Briner A.E."/>
            <person name="Felis G.E."/>
            <person name="de Vos W.M."/>
            <person name="Barrangou R."/>
            <person name="Klaenhammer T.R."/>
            <person name="Caufield P.W."/>
            <person name="Cui Y."/>
            <person name="Zhang H."/>
            <person name="O'Toole P.W."/>
        </authorList>
    </citation>
    <scope>NUCLEOTIDE SEQUENCE [LARGE SCALE GENOMIC DNA]</scope>
    <source>
        <strain evidence="6 7">DSM 19117</strain>
    </source>
</reference>
<dbReference type="OrthoDB" id="2148705at2"/>
<feature type="domain" description="Peptidase M10 metallopeptidase" evidence="5">
    <location>
        <begin position="54"/>
        <end position="183"/>
    </location>
</feature>
<dbReference type="InterPro" id="IPR024079">
    <property type="entry name" value="MetalloPept_cat_dom_sf"/>
</dbReference>
<dbReference type="InterPro" id="IPR001818">
    <property type="entry name" value="Pept_M10_metallopeptidase"/>
</dbReference>
<dbReference type="GO" id="GO:0004222">
    <property type="term" value="F:metalloendopeptidase activity"/>
    <property type="evidence" value="ECO:0007669"/>
    <property type="project" value="InterPro"/>
</dbReference>
<proteinExistence type="predicted"/>
<dbReference type="GeneID" id="84781864"/>
<gene>
    <name evidence="6" type="ORF">FD30_GL000062</name>
</gene>
<dbReference type="GO" id="GO:0008270">
    <property type="term" value="F:zinc ion binding"/>
    <property type="evidence" value="ECO:0007669"/>
    <property type="project" value="InterPro"/>
</dbReference>
<dbReference type="Proteomes" id="UP000051162">
    <property type="component" value="Unassembled WGS sequence"/>
</dbReference>
<keyword evidence="1 6" id="KW-0645">Protease</keyword>
<dbReference type="STRING" id="1423773.FD30_GL000062"/>
<dbReference type="PATRIC" id="fig|1423773.3.peg.62"/>
<evidence type="ECO:0000313" key="7">
    <source>
        <dbReference type="Proteomes" id="UP000051162"/>
    </source>
</evidence>
<evidence type="ECO:0000256" key="1">
    <source>
        <dbReference type="ARBA" id="ARBA00022670"/>
    </source>
</evidence>
<evidence type="ECO:0000313" key="6">
    <source>
        <dbReference type="EMBL" id="KRK78233.1"/>
    </source>
</evidence>
<organism evidence="6 7">
    <name type="scientific">Levilactobacillus namurensis DSM 19117</name>
    <dbReference type="NCBI Taxonomy" id="1423773"/>
    <lineage>
        <taxon>Bacteria</taxon>
        <taxon>Bacillati</taxon>
        <taxon>Bacillota</taxon>
        <taxon>Bacilli</taxon>
        <taxon>Lactobacillales</taxon>
        <taxon>Lactobacillaceae</taxon>
        <taxon>Levilactobacillus</taxon>
    </lineage>
</organism>
<dbReference type="GO" id="GO:0031012">
    <property type="term" value="C:extracellular matrix"/>
    <property type="evidence" value="ECO:0007669"/>
    <property type="project" value="InterPro"/>
</dbReference>
<dbReference type="Pfam" id="PF00413">
    <property type="entry name" value="Peptidase_M10"/>
    <property type="match status" value="1"/>
</dbReference>
<sequence>MRKGVWVKNLVIIVATLGIFLSQVVTGTAAAASMTPFGQERFAHAHATYVITTKSAYYRGVWQSAIKAWNATGVFKFEKSHSRNAQIDLDTNRGQRAAAMGDDVGLTDYWARHYDMVAVLCALNPRLMHEFQYSRADEVHVAEHELGHAMGLDHNPSRRSVMYYENRSEGIQKVDIEGVYERYLTPAGEAS</sequence>
<dbReference type="PRINTS" id="PR00138">
    <property type="entry name" value="MATRIXIN"/>
</dbReference>
<evidence type="ECO:0000256" key="3">
    <source>
        <dbReference type="ARBA" id="ARBA00022801"/>
    </source>
</evidence>
<name>A0A0R1KBK2_9LACO</name>
<dbReference type="InterPro" id="IPR021190">
    <property type="entry name" value="Pept_M10A"/>
</dbReference>
<dbReference type="EMBL" id="AZDT01000001">
    <property type="protein sequence ID" value="KRK78233.1"/>
    <property type="molecule type" value="Genomic_DNA"/>
</dbReference>
<dbReference type="GO" id="GO:0006508">
    <property type="term" value="P:proteolysis"/>
    <property type="evidence" value="ECO:0007669"/>
    <property type="project" value="UniProtKB-KW"/>
</dbReference>
<keyword evidence="2" id="KW-0479">Metal-binding</keyword>
<dbReference type="AlphaFoldDB" id="A0A0R1KBK2"/>
<keyword evidence="7" id="KW-1185">Reference proteome</keyword>
<dbReference type="Gene3D" id="3.40.390.10">
    <property type="entry name" value="Collagenase (Catalytic Domain)"/>
    <property type="match status" value="1"/>
</dbReference>
<comment type="caution">
    <text evidence="6">The sequence shown here is derived from an EMBL/GenBank/DDBJ whole genome shotgun (WGS) entry which is preliminary data.</text>
</comment>
<protein>
    <submittedName>
        <fullName evidence="6">Zn-dependent protease</fullName>
    </submittedName>
</protein>